<keyword evidence="5 8" id="KW-1133">Transmembrane helix</keyword>
<feature type="compositionally biased region" description="Low complexity" evidence="7">
    <location>
        <begin position="378"/>
        <end position="389"/>
    </location>
</feature>
<protein>
    <recommendedName>
        <fullName evidence="9">G-protein coupled receptors family 1 profile domain-containing protein</fullName>
    </recommendedName>
</protein>
<proteinExistence type="inferred from homology"/>
<evidence type="ECO:0000256" key="7">
    <source>
        <dbReference type="SAM" id="MobiDB-lite"/>
    </source>
</evidence>
<keyword evidence="6 8" id="KW-0472">Membrane</keyword>
<gene>
    <name evidence="10" type="ORF">FJT64_019767</name>
</gene>
<feature type="transmembrane region" description="Helical" evidence="8">
    <location>
        <begin position="120"/>
        <end position="145"/>
    </location>
</feature>
<dbReference type="PROSITE" id="PS50262">
    <property type="entry name" value="G_PROTEIN_RECEP_F1_2"/>
    <property type="match status" value="1"/>
</dbReference>
<dbReference type="InterPro" id="IPR017452">
    <property type="entry name" value="GPCR_Rhodpsn_7TM"/>
</dbReference>
<evidence type="ECO:0000313" key="11">
    <source>
        <dbReference type="Proteomes" id="UP000440578"/>
    </source>
</evidence>
<evidence type="ECO:0000256" key="2">
    <source>
        <dbReference type="ARBA" id="ARBA00010663"/>
    </source>
</evidence>
<comment type="similarity">
    <text evidence="2">Belongs to the G-protein coupled receptor 1 family.</text>
</comment>
<dbReference type="EMBL" id="VIIS01000439">
    <property type="protein sequence ID" value="KAF0309064.1"/>
    <property type="molecule type" value="Genomic_DNA"/>
</dbReference>
<feature type="domain" description="G-protein coupled receptors family 1 profile" evidence="9">
    <location>
        <begin position="20"/>
        <end position="270"/>
    </location>
</feature>
<evidence type="ECO:0000256" key="6">
    <source>
        <dbReference type="ARBA" id="ARBA00023136"/>
    </source>
</evidence>
<evidence type="ECO:0000259" key="9">
    <source>
        <dbReference type="PROSITE" id="PS50262"/>
    </source>
</evidence>
<evidence type="ECO:0000313" key="10">
    <source>
        <dbReference type="EMBL" id="KAF0309064.1"/>
    </source>
</evidence>
<dbReference type="InterPro" id="IPR000276">
    <property type="entry name" value="GPCR_Rhodpsn"/>
</dbReference>
<sequence length="420" mass="45540">MSLVLPLGSMVVGFTGALFSATPAVAILSSASLRRRPMFQTMASLALNETMFLFGCGVVGMLNVTGNAVLPPFWCAVLQGHNTGQAVGSTAALLSLTIERYVAILHGIRYNSLLSRWRLRALLAGSWLVSITWISILAGGMFSQILHETGPGPVRCLFLVISPRWVQLLSTGSVFIFCCIIVTLNIIISRVAARHRRAIRQQRSEVGLATEKNINAYRGVLKVIVIYMVMQTPANVVFLLEVIGFQQSVAAKNITMLLIIVLFSFDGWFFGYSNNELRARYKSLFCPALLRSRVDGITSDTVPTLSAHCEQNQHTMATSVHERAEVRPTAPQREETAGSTGKPTTTPAARGAGPQRPRAPSSASTSTGRGAWGAQNRASSVEQVVSAASMLTDGLDLQQRRDPKGRPVTVLSKKQEAWGI</sequence>
<evidence type="ECO:0000256" key="8">
    <source>
        <dbReference type="SAM" id="Phobius"/>
    </source>
</evidence>
<evidence type="ECO:0000256" key="3">
    <source>
        <dbReference type="ARBA" id="ARBA00022475"/>
    </source>
</evidence>
<keyword evidence="4 8" id="KW-0812">Transmembrane</keyword>
<accession>A0A6A4WYZ8</accession>
<feature type="region of interest" description="Disordered" evidence="7">
    <location>
        <begin position="317"/>
        <end position="420"/>
    </location>
</feature>
<dbReference type="GO" id="GO:0004930">
    <property type="term" value="F:G protein-coupled receptor activity"/>
    <property type="evidence" value="ECO:0007669"/>
    <property type="project" value="InterPro"/>
</dbReference>
<feature type="transmembrane region" description="Helical" evidence="8">
    <location>
        <begin position="86"/>
        <end position="108"/>
    </location>
</feature>
<dbReference type="GO" id="GO:0005886">
    <property type="term" value="C:plasma membrane"/>
    <property type="evidence" value="ECO:0007669"/>
    <property type="project" value="UniProtKB-SubCell"/>
</dbReference>
<feature type="transmembrane region" description="Helical" evidence="8">
    <location>
        <begin position="165"/>
        <end position="188"/>
    </location>
</feature>
<comment type="caution">
    <text evidence="10">The sequence shown here is derived from an EMBL/GenBank/DDBJ whole genome shotgun (WGS) entry which is preliminary data.</text>
</comment>
<dbReference type="AlphaFoldDB" id="A0A6A4WYZ8"/>
<dbReference type="PROSITE" id="PS00237">
    <property type="entry name" value="G_PROTEIN_RECEP_F1_1"/>
    <property type="match status" value="1"/>
</dbReference>
<feature type="transmembrane region" description="Helical" evidence="8">
    <location>
        <begin position="12"/>
        <end position="33"/>
    </location>
</feature>
<feature type="compositionally biased region" description="Low complexity" evidence="7">
    <location>
        <begin position="347"/>
        <end position="360"/>
    </location>
</feature>
<evidence type="ECO:0000256" key="1">
    <source>
        <dbReference type="ARBA" id="ARBA00004651"/>
    </source>
</evidence>
<dbReference type="Pfam" id="PF00001">
    <property type="entry name" value="7tm_1"/>
    <property type="match status" value="1"/>
</dbReference>
<keyword evidence="3" id="KW-1003">Cell membrane</keyword>
<name>A0A6A4WYZ8_AMPAM</name>
<feature type="compositionally biased region" description="Polar residues" evidence="7">
    <location>
        <begin position="337"/>
        <end position="346"/>
    </location>
</feature>
<organism evidence="10 11">
    <name type="scientific">Amphibalanus amphitrite</name>
    <name type="common">Striped barnacle</name>
    <name type="synonym">Balanus amphitrite</name>
    <dbReference type="NCBI Taxonomy" id="1232801"/>
    <lineage>
        <taxon>Eukaryota</taxon>
        <taxon>Metazoa</taxon>
        <taxon>Ecdysozoa</taxon>
        <taxon>Arthropoda</taxon>
        <taxon>Crustacea</taxon>
        <taxon>Multicrustacea</taxon>
        <taxon>Cirripedia</taxon>
        <taxon>Thoracica</taxon>
        <taxon>Thoracicalcarea</taxon>
        <taxon>Balanomorpha</taxon>
        <taxon>Balanoidea</taxon>
        <taxon>Balanidae</taxon>
        <taxon>Amphibalaninae</taxon>
        <taxon>Amphibalanus</taxon>
    </lineage>
</organism>
<dbReference type="SUPFAM" id="SSF81321">
    <property type="entry name" value="Family A G protein-coupled receptor-like"/>
    <property type="match status" value="1"/>
</dbReference>
<feature type="compositionally biased region" description="Basic and acidic residues" evidence="7">
    <location>
        <begin position="320"/>
        <end position="336"/>
    </location>
</feature>
<dbReference type="CDD" id="cd00637">
    <property type="entry name" value="7tm_classA_rhodopsin-like"/>
    <property type="match status" value="1"/>
</dbReference>
<dbReference type="Proteomes" id="UP000440578">
    <property type="component" value="Unassembled WGS sequence"/>
</dbReference>
<feature type="transmembrane region" description="Helical" evidence="8">
    <location>
        <begin position="220"/>
        <end position="242"/>
    </location>
</feature>
<feature type="transmembrane region" description="Helical" evidence="8">
    <location>
        <begin position="254"/>
        <end position="272"/>
    </location>
</feature>
<feature type="transmembrane region" description="Helical" evidence="8">
    <location>
        <begin position="45"/>
        <end position="66"/>
    </location>
</feature>
<dbReference type="Gene3D" id="1.20.1070.10">
    <property type="entry name" value="Rhodopsin 7-helix transmembrane proteins"/>
    <property type="match status" value="1"/>
</dbReference>
<evidence type="ECO:0000256" key="5">
    <source>
        <dbReference type="ARBA" id="ARBA00022989"/>
    </source>
</evidence>
<evidence type="ECO:0000256" key="4">
    <source>
        <dbReference type="ARBA" id="ARBA00022692"/>
    </source>
</evidence>
<reference evidence="10 11" key="1">
    <citation type="submission" date="2019-07" db="EMBL/GenBank/DDBJ databases">
        <title>Draft genome assembly of a fouling barnacle, Amphibalanus amphitrite (Darwin, 1854): The first reference genome for Thecostraca.</title>
        <authorList>
            <person name="Kim W."/>
        </authorList>
    </citation>
    <scope>NUCLEOTIDE SEQUENCE [LARGE SCALE GENOMIC DNA]</scope>
    <source>
        <strain evidence="10">SNU_AA5</strain>
        <tissue evidence="10">Soma without cirri and trophi</tissue>
    </source>
</reference>
<comment type="subcellular location">
    <subcellularLocation>
        <location evidence="1">Cell membrane</location>
        <topology evidence="1">Multi-pass membrane protein</topology>
    </subcellularLocation>
</comment>
<keyword evidence="11" id="KW-1185">Reference proteome</keyword>
<dbReference type="OrthoDB" id="10011551at2759"/>
<dbReference type="PANTHER" id="PTHR22750">
    <property type="entry name" value="G-PROTEIN COUPLED RECEPTOR"/>
    <property type="match status" value="1"/>
</dbReference>